<dbReference type="RefSeq" id="WP_115866177.1">
    <property type="nucleotide sequence ID" value="NZ_QREG01000001.1"/>
</dbReference>
<reference evidence="1 2" key="1">
    <citation type="submission" date="2018-07" db="EMBL/GenBank/DDBJ databases">
        <title>Genomic Encyclopedia of Type Strains, Phase IV (KMG-IV): sequencing the most valuable type-strain genomes for metagenomic binning, comparative biology and taxonomic classification.</title>
        <authorList>
            <person name="Goeker M."/>
        </authorList>
    </citation>
    <scope>NUCLEOTIDE SEQUENCE [LARGE SCALE GENOMIC DNA]</scope>
    <source>
        <strain evidence="1 2">DSM 4134</strain>
    </source>
</reference>
<dbReference type="Proteomes" id="UP000256779">
    <property type="component" value="Unassembled WGS sequence"/>
</dbReference>
<name>A0A3D9LJ30_MARFU</name>
<evidence type="ECO:0000313" key="1">
    <source>
        <dbReference type="EMBL" id="REE05666.1"/>
    </source>
</evidence>
<protein>
    <recommendedName>
        <fullName evidence="3">Arrestin-like N-terminal domain-containing protein</fullName>
    </recommendedName>
</protein>
<dbReference type="EMBL" id="QREG01000001">
    <property type="protein sequence ID" value="REE05666.1"/>
    <property type="molecule type" value="Genomic_DNA"/>
</dbReference>
<evidence type="ECO:0000313" key="2">
    <source>
        <dbReference type="Proteomes" id="UP000256779"/>
    </source>
</evidence>
<keyword evidence="2" id="KW-1185">Reference proteome</keyword>
<organism evidence="1 2">
    <name type="scientific">Marinoscillum furvescens DSM 4134</name>
    <dbReference type="NCBI Taxonomy" id="1122208"/>
    <lineage>
        <taxon>Bacteria</taxon>
        <taxon>Pseudomonadati</taxon>
        <taxon>Bacteroidota</taxon>
        <taxon>Cytophagia</taxon>
        <taxon>Cytophagales</taxon>
        <taxon>Reichenbachiellaceae</taxon>
        <taxon>Marinoscillum</taxon>
    </lineage>
</organism>
<gene>
    <name evidence="1" type="ORF">C7460_101183</name>
</gene>
<proteinExistence type="predicted"/>
<accession>A0A3D9LJ30</accession>
<evidence type="ECO:0008006" key="3">
    <source>
        <dbReference type="Google" id="ProtNLM"/>
    </source>
</evidence>
<comment type="caution">
    <text evidence="1">The sequence shown here is derived from an EMBL/GenBank/DDBJ whole genome shotgun (WGS) entry which is preliminary data.</text>
</comment>
<sequence length="172" mass="19493">MGLFTKIKNYITGGAAEVGIVFEENPTDGLSPLRVFVTAFANADCKASNVYLKWRARETYKKLVTTTSTDSDGNSTTSTHSETRYEDHYTAQVKVAEEVSIAKGKEERWLVTLDLPREAHPTYHGKEVFFKWEVFAGLSMPGNDPDSGWQEVVIRRKTNYQYKEQEANGRDQ</sequence>
<dbReference type="OrthoDB" id="5510981at2"/>
<dbReference type="AlphaFoldDB" id="A0A3D9LJ30"/>